<sequence>MIPISLTPAQARLVALSPIDGAQDLYVSTMVGIPQARVRGECLRLRREAWKQSIARAGHPSLGERTRR</sequence>
<protein>
    <submittedName>
        <fullName evidence="1">Uncharacterized protein</fullName>
    </submittedName>
</protein>
<keyword evidence="2" id="KW-1185">Reference proteome</keyword>
<evidence type="ECO:0000313" key="2">
    <source>
        <dbReference type="Proteomes" id="UP000216352"/>
    </source>
</evidence>
<dbReference type="AlphaFoldDB" id="A0A261FTX8"/>
<accession>A0A261FTX8</accession>
<dbReference type="OrthoDB" id="636130at2"/>
<dbReference type="EMBL" id="MWWX01000005">
    <property type="protein sequence ID" value="OZG62558.1"/>
    <property type="molecule type" value="Genomic_DNA"/>
</dbReference>
<gene>
    <name evidence="1" type="ORF">BLEM_1104</name>
</gene>
<dbReference type="STRING" id="1603886.GCA_001895165_00518"/>
<name>A0A261FTX8_9BIFI</name>
<proteinExistence type="predicted"/>
<dbReference type="Proteomes" id="UP000216352">
    <property type="component" value="Unassembled WGS sequence"/>
</dbReference>
<evidence type="ECO:0000313" key="1">
    <source>
        <dbReference type="EMBL" id="OZG62558.1"/>
    </source>
</evidence>
<reference evidence="1 2" key="1">
    <citation type="journal article" date="2017" name="BMC Genomics">
        <title>Comparative genomic and phylogenomic analyses of the Bifidobacteriaceae family.</title>
        <authorList>
            <person name="Lugli G.A."/>
            <person name="Milani C."/>
            <person name="Turroni F."/>
            <person name="Duranti S."/>
            <person name="Mancabelli L."/>
            <person name="Mangifesta M."/>
            <person name="Ferrario C."/>
            <person name="Modesto M."/>
            <person name="Mattarelli P."/>
            <person name="Jiri K."/>
            <person name="van Sinderen D."/>
            <person name="Ventura M."/>
        </authorList>
    </citation>
    <scope>NUCLEOTIDE SEQUENCE [LARGE SCALE GENOMIC DNA]</scope>
    <source>
        <strain evidence="1 2">DSM 28807</strain>
    </source>
</reference>
<organism evidence="1 2">
    <name type="scientific">Bifidobacterium lemurum</name>
    <dbReference type="NCBI Taxonomy" id="1603886"/>
    <lineage>
        <taxon>Bacteria</taxon>
        <taxon>Bacillati</taxon>
        <taxon>Actinomycetota</taxon>
        <taxon>Actinomycetes</taxon>
        <taxon>Bifidobacteriales</taxon>
        <taxon>Bifidobacteriaceae</taxon>
        <taxon>Bifidobacterium</taxon>
    </lineage>
</organism>
<comment type="caution">
    <text evidence="1">The sequence shown here is derived from an EMBL/GenBank/DDBJ whole genome shotgun (WGS) entry which is preliminary data.</text>
</comment>
<dbReference type="RefSeq" id="WP_072724242.1">
    <property type="nucleotide sequence ID" value="NZ_BDIS01000006.1"/>
</dbReference>